<gene>
    <name evidence="1" type="ORF">A2U01_0027390</name>
</gene>
<dbReference type="Proteomes" id="UP000265520">
    <property type="component" value="Unassembled WGS sequence"/>
</dbReference>
<name>A0A392P2Q0_9FABA</name>
<proteinExistence type="predicted"/>
<evidence type="ECO:0000313" key="1">
    <source>
        <dbReference type="EMBL" id="MCI06331.1"/>
    </source>
</evidence>
<accession>A0A392P2Q0</accession>
<dbReference type="AlphaFoldDB" id="A0A392P2Q0"/>
<comment type="caution">
    <text evidence="1">The sequence shown here is derived from an EMBL/GenBank/DDBJ whole genome shotgun (WGS) entry which is preliminary data.</text>
</comment>
<organism evidence="1 2">
    <name type="scientific">Trifolium medium</name>
    <dbReference type="NCBI Taxonomy" id="97028"/>
    <lineage>
        <taxon>Eukaryota</taxon>
        <taxon>Viridiplantae</taxon>
        <taxon>Streptophyta</taxon>
        <taxon>Embryophyta</taxon>
        <taxon>Tracheophyta</taxon>
        <taxon>Spermatophyta</taxon>
        <taxon>Magnoliopsida</taxon>
        <taxon>eudicotyledons</taxon>
        <taxon>Gunneridae</taxon>
        <taxon>Pentapetalae</taxon>
        <taxon>rosids</taxon>
        <taxon>fabids</taxon>
        <taxon>Fabales</taxon>
        <taxon>Fabaceae</taxon>
        <taxon>Papilionoideae</taxon>
        <taxon>50 kb inversion clade</taxon>
        <taxon>NPAAA clade</taxon>
        <taxon>Hologalegina</taxon>
        <taxon>IRL clade</taxon>
        <taxon>Trifolieae</taxon>
        <taxon>Trifolium</taxon>
    </lineage>
</organism>
<sequence>MYRGAEVKVNAIPVPFNILESRIIGILGAHNITKPLEKNMSDDDINIGRLPNISEIVPANIVANVPVRNDMDTISPSSDGLVSKWNSSLMYLMPPVVIL</sequence>
<dbReference type="EMBL" id="LXQA010061512">
    <property type="protein sequence ID" value="MCI06331.1"/>
    <property type="molecule type" value="Genomic_DNA"/>
</dbReference>
<keyword evidence="2" id="KW-1185">Reference proteome</keyword>
<evidence type="ECO:0000313" key="2">
    <source>
        <dbReference type="Proteomes" id="UP000265520"/>
    </source>
</evidence>
<protein>
    <submittedName>
        <fullName evidence="1">Uncharacterized protein</fullName>
    </submittedName>
</protein>
<reference evidence="1 2" key="1">
    <citation type="journal article" date="2018" name="Front. Plant Sci.">
        <title>Red Clover (Trifolium pratense) and Zigzag Clover (T. medium) - A Picture of Genomic Similarities and Differences.</title>
        <authorList>
            <person name="Dluhosova J."/>
            <person name="Istvanek J."/>
            <person name="Nedelnik J."/>
            <person name="Repkova J."/>
        </authorList>
    </citation>
    <scope>NUCLEOTIDE SEQUENCE [LARGE SCALE GENOMIC DNA]</scope>
    <source>
        <strain evidence="2">cv. 10/8</strain>
        <tissue evidence="1">Leaf</tissue>
    </source>
</reference>